<dbReference type="InterPro" id="IPR007450">
    <property type="entry name" value="BamE_dom"/>
</dbReference>
<gene>
    <name evidence="4" type="primary">bamE</name>
    <name evidence="6" type="ORF">CBP31_13500</name>
</gene>
<reference evidence="6 7" key="1">
    <citation type="journal article" date="2014" name="Int. J. Syst. Evol. Microbiol.">
        <title>Oceanisphaera profunda sp. nov., a marine bacterium isolated from deep-sea sediment, and emended description of the genus Oceanisphaera.</title>
        <authorList>
            <person name="Xu Z."/>
            <person name="Zhang X.Y."/>
            <person name="Su H.N."/>
            <person name="Yu Z.C."/>
            <person name="Liu C."/>
            <person name="Li H."/>
            <person name="Chen X.L."/>
            <person name="Song X.Y."/>
            <person name="Xie B.B."/>
            <person name="Qin Q.L."/>
            <person name="Zhou B.C."/>
            <person name="Shi M."/>
            <person name="Huang Y."/>
            <person name="Zhang Y.Z."/>
        </authorList>
    </citation>
    <scope>NUCLEOTIDE SEQUENCE [LARGE SCALE GENOMIC DNA]</scope>
    <source>
        <strain evidence="6 7">SM1222</strain>
    </source>
</reference>
<feature type="domain" description="Outer membrane protein assembly factor BamE" evidence="5">
    <location>
        <begin position="30"/>
        <end position="96"/>
    </location>
</feature>
<sequence length="112" mass="12768">MQLKTLILPIMLTLPLMGCGLVYKIDIPQGNYIEAKQVDQLRRGMSQEQVRFLLGNPMSLDSFNHERWVYLYYFKPGRGEVEQKQLVLEFNNGALMSVGGDYPAPIDFAQGL</sequence>
<dbReference type="Pfam" id="PF04355">
    <property type="entry name" value="BamE"/>
    <property type="match status" value="1"/>
</dbReference>
<proteinExistence type="inferred from homology"/>
<dbReference type="HAMAP" id="MF_00925">
    <property type="entry name" value="OM_assembly_BamE"/>
    <property type="match status" value="1"/>
</dbReference>
<dbReference type="InterPro" id="IPR037873">
    <property type="entry name" value="BamE-like"/>
</dbReference>
<dbReference type="PANTHER" id="PTHR37482">
    <property type="entry name" value="OUTER MEMBRANE PROTEIN ASSEMBLY FACTOR BAME"/>
    <property type="match status" value="1"/>
</dbReference>
<dbReference type="InterPro" id="IPR026592">
    <property type="entry name" value="BamE"/>
</dbReference>
<dbReference type="PANTHER" id="PTHR37482:SF1">
    <property type="entry name" value="OUTER MEMBRANE PROTEIN ASSEMBLY FACTOR BAME"/>
    <property type="match status" value="1"/>
</dbReference>
<keyword evidence="2 4" id="KW-0472">Membrane</keyword>
<accession>A0A1Y0D912</accession>
<protein>
    <recommendedName>
        <fullName evidence="4">Outer membrane protein assembly factor BamE</fullName>
    </recommendedName>
</protein>
<evidence type="ECO:0000259" key="5">
    <source>
        <dbReference type="Pfam" id="PF04355"/>
    </source>
</evidence>
<evidence type="ECO:0000313" key="7">
    <source>
        <dbReference type="Proteomes" id="UP000243937"/>
    </source>
</evidence>
<dbReference type="AlphaFoldDB" id="A0A1Y0D912"/>
<keyword evidence="1 4" id="KW-0732">Signal</keyword>
<comment type="function">
    <text evidence="4">Part of the outer membrane protein assembly complex, which is involved in assembly and insertion of beta-barrel proteins into the outer membrane.</text>
</comment>
<dbReference type="GO" id="GO:0030674">
    <property type="term" value="F:protein-macromolecule adaptor activity"/>
    <property type="evidence" value="ECO:0007669"/>
    <property type="project" value="TreeGrafter"/>
</dbReference>
<dbReference type="KEGG" id="opf:CBP31_13500"/>
<dbReference type="Gene3D" id="3.30.1450.10">
    <property type="match status" value="1"/>
</dbReference>
<dbReference type="OrthoDB" id="9808250at2"/>
<keyword evidence="3 4" id="KW-0998">Cell outer membrane</keyword>
<keyword evidence="7" id="KW-1185">Reference proteome</keyword>
<dbReference type="Proteomes" id="UP000243937">
    <property type="component" value="Chromosome"/>
</dbReference>
<dbReference type="GO" id="GO:0043165">
    <property type="term" value="P:Gram-negative-bacterium-type cell outer membrane assembly"/>
    <property type="evidence" value="ECO:0007669"/>
    <property type="project" value="UniProtKB-UniRule"/>
</dbReference>
<evidence type="ECO:0000256" key="4">
    <source>
        <dbReference type="HAMAP-Rule" id="MF_00925"/>
    </source>
</evidence>
<dbReference type="GO" id="GO:0051205">
    <property type="term" value="P:protein insertion into membrane"/>
    <property type="evidence" value="ECO:0007669"/>
    <property type="project" value="UniProtKB-UniRule"/>
</dbReference>
<evidence type="ECO:0000256" key="1">
    <source>
        <dbReference type="ARBA" id="ARBA00022729"/>
    </source>
</evidence>
<dbReference type="EMBL" id="CP021377">
    <property type="protein sequence ID" value="ART83515.1"/>
    <property type="molecule type" value="Genomic_DNA"/>
</dbReference>
<evidence type="ECO:0000256" key="2">
    <source>
        <dbReference type="ARBA" id="ARBA00023136"/>
    </source>
</evidence>
<evidence type="ECO:0000256" key="3">
    <source>
        <dbReference type="ARBA" id="ARBA00023237"/>
    </source>
</evidence>
<dbReference type="RefSeq" id="WP_087038159.1">
    <property type="nucleotide sequence ID" value="NZ_CP021377.1"/>
</dbReference>
<name>A0A1Y0D912_9GAMM</name>
<organism evidence="6 7">
    <name type="scientific">Oceanisphaera profunda</name>
    <dbReference type="NCBI Taxonomy" id="1416627"/>
    <lineage>
        <taxon>Bacteria</taxon>
        <taxon>Pseudomonadati</taxon>
        <taxon>Pseudomonadota</taxon>
        <taxon>Gammaproteobacteria</taxon>
        <taxon>Aeromonadales</taxon>
        <taxon>Aeromonadaceae</taxon>
        <taxon>Oceanisphaera</taxon>
    </lineage>
</organism>
<comment type="subunit">
    <text evidence="4">Part of the Bam complex.</text>
</comment>
<comment type="similarity">
    <text evidence="4">Belongs to the BamE family.</text>
</comment>
<dbReference type="GO" id="GO:1990063">
    <property type="term" value="C:Bam protein complex"/>
    <property type="evidence" value="ECO:0007669"/>
    <property type="project" value="TreeGrafter"/>
</dbReference>
<evidence type="ECO:0000313" key="6">
    <source>
        <dbReference type="EMBL" id="ART83515.1"/>
    </source>
</evidence>
<comment type="subcellular location">
    <subcellularLocation>
        <location evidence="4">Cell outer membrane</location>
    </subcellularLocation>
</comment>